<dbReference type="NCBIfam" id="TIGR00231">
    <property type="entry name" value="small_GTP"/>
    <property type="match status" value="1"/>
</dbReference>
<reference evidence="4" key="2">
    <citation type="submission" date="2020-12" db="EMBL/GenBank/DDBJ databases">
        <title>New Spironucleus salmonicida genome in near-complete chromosomes.</title>
        <authorList>
            <person name="Xu F."/>
            <person name="Kurt Z."/>
            <person name="Jimenez-Gonzalez A."/>
            <person name="Astvaldsson A."/>
            <person name="Andersson J.O."/>
            <person name="Svard S.G."/>
        </authorList>
    </citation>
    <scope>NUCLEOTIDE SEQUENCE</scope>
    <source>
        <strain evidence="4">ATCC 50377</strain>
    </source>
</reference>
<evidence type="ECO:0000313" key="3">
    <source>
        <dbReference type="EMBL" id="EST45020.1"/>
    </source>
</evidence>
<dbReference type="SUPFAM" id="SSF52540">
    <property type="entry name" value="P-loop containing nucleoside triphosphate hydrolases"/>
    <property type="match status" value="1"/>
</dbReference>
<dbReference type="PANTHER" id="PTHR47977">
    <property type="entry name" value="RAS-RELATED PROTEIN RAB"/>
    <property type="match status" value="1"/>
</dbReference>
<evidence type="ECO:0000313" key="4">
    <source>
        <dbReference type="EMBL" id="KAH0573352.1"/>
    </source>
</evidence>
<organism evidence="3">
    <name type="scientific">Spironucleus salmonicida</name>
    <dbReference type="NCBI Taxonomy" id="348837"/>
    <lineage>
        <taxon>Eukaryota</taxon>
        <taxon>Metamonada</taxon>
        <taxon>Diplomonadida</taxon>
        <taxon>Hexamitidae</taxon>
        <taxon>Hexamitinae</taxon>
        <taxon>Spironucleus</taxon>
    </lineage>
</organism>
<dbReference type="OrthoDB" id="10254700at2759"/>
<dbReference type="Pfam" id="PF00071">
    <property type="entry name" value="Ras"/>
    <property type="match status" value="1"/>
</dbReference>
<dbReference type="InterPro" id="IPR027417">
    <property type="entry name" value="P-loop_NTPase"/>
</dbReference>
<dbReference type="Proteomes" id="UP000018208">
    <property type="component" value="Unassembled WGS sequence"/>
</dbReference>
<dbReference type="InterPro" id="IPR050227">
    <property type="entry name" value="Rab"/>
</dbReference>
<dbReference type="InterPro" id="IPR001806">
    <property type="entry name" value="Small_GTPase"/>
</dbReference>
<dbReference type="FunFam" id="3.40.50.300:FF:001447">
    <property type="entry name" value="Ras-related protein Rab-1B"/>
    <property type="match status" value="1"/>
</dbReference>
<sequence length="240" mass="26462">MLDESTSSGQDSQPLSFKVAIVGDGSVGKSSICNRFCQDFFAEQYKQTLGVDFFSRTIQLPTDQEISFNLFDIGGQSVGSKMLKTYASGAKLIIYVFDLTNMESLLNMSEWHQKVAQYAPEAHCILVGNKSDLTTLRTVGASDIQEYLKKLNIKQHYLLSARTGDRVQMMFVSAAGALIGQDLTKMMLDQRKVVSAVIPEEKQATANEINRLGGLGIKEEDIEQDGQKAKKKKKGICSGQ</sequence>
<dbReference type="EMBL" id="KI546101">
    <property type="protein sequence ID" value="EST45020.1"/>
    <property type="molecule type" value="Genomic_DNA"/>
</dbReference>
<dbReference type="Gene3D" id="3.40.50.300">
    <property type="entry name" value="P-loop containing nucleotide triphosphate hydrolases"/>
    <property type="match status" value="1"/>
</dbReference>
<evidence type="ECO:0000256" key="2">
    <source>
        <dbReference type="ARBA" id="ARBA00023134"/>
    </source>
</evidence>
<dbReference type="SMART" id="SM00176">
    <property type="entry name" value="RAN"/>
    <property type="match status" value="1"/>
</dbReference>
<dbReference type="GO" id="GO:0003924">
    <property type="term" value="F:GTPase activity"/>
    <property type="evidence" value="ECO:0007669"/>
    <property type="project" value="InterPro"/>
</dbReference>
<proteinExistence type="predicted"/>
<evidence type="ECO:0000256" key="1">
    <source>
        <dbReference type="ARBA" id="ARBA00022741"/>
    </source>
</evidence>
<dbReference type="InterPro" id="IPR005225">
    <property type="entry name" value="Small_GTP-bd"/>
</dbReference>
<dbReference type="EMBL" id="AUWU02000005">
    <property type="protein sequence ID" value="KAH0573352.1"/>
    <property type="molecule type" value="Genomic_DNA"/>
</dbReference>
<dbReference type="VEuPathDB" id="GiardiaDB:SS50377_25472"/>
<keyword evidence="1" id="KW-0547">Nucleotide-binding</keyword>
<dbReference type="PROSITE" id="PS51419">
    <property type="entry name" value="RAB"/>
    <property type="match status" value="1"/>
</dbReference>
<dbReference type="PRINTS" id="PR00449">
    <property type="entry name" value="RASTRNSFRMNG"/>
</dbReference>
<protein>
    <submittedName>
        <fullName evidence="3 4">RabF</fullName>
    </submittedName>
</protein>
<dbReference type="SMART" id="SM00174">
    <property type="entry name" value="RHO"/>
    <property type="match status" value="1"/>
</dbReference>
<dbReference type="GO" id="GO:0005525">
    <property type="term" value="F:GTP binding"/>
    <property type="evidence" value="ECO:0007669"/>
    <property type="project" value="UniProtKB-KW"/>
</dbReference>
<dbReference type="SMART" id="SM00175">
    <property type="entry name" value="RAB"/>
    <property type="match status" value="1"/>
</dbReference>
<dbReference type="AlphaFoldDB" id="V6LK69"/>
<keyword evidence="2" id="KW-0342">GTP-binding</keyword>
<accession>V6LK69</accession>
<name>V6LK69_9EUKA</name>
<gene>
    <name evidence="3" type="ORF">SS50377_15039</name>
    <name evidence="4" type="ORF">SS50377_25472</name>
</gene>
<evidence type="ECO:0000313" key="5">
    <source>
        <dbReference type="Proteomes" id="UP000018208"/>
    </source>
</evidence>
<keyword evidence="5" id="KW-1185">Reference proteome</keyword>
<dbReference type="SMART" id="SM00173">
    <property type="entry name" value="RAS"/>
    <property type="match status" value="1"/>
</dbReference>
<reference evidence="3 4" key="1">
    <citation type="journal article" date="2014" name="PLoS Genet.">
        <title>The Genome of Spironucleus salmonicida Highlights a Fish Pathogen Adapted to Fluctuating Environments.</title>
        <authorList>
            <person name="Xu F."/>
            <person name="Jerlstrom-Hultqvist J."/>
            <person name="Einarsson E."/>
            <person name="Astvaldsson A."/>
            <person name="Svard S.G."/>
            <person name="Andersson J.O."/>
        </authorList>
    </citation>
    <scope>NUCLEOTIDE SEQUENCE</scope>
    <source>
        <strain evidence="4">ATCC 50377</strain>
    </source>
</reference>
<dbReference type="PROSITE" id="PS51421">
    <property type="entry name" value="RAS"/>
    <property type="match status" value="1"/>
</dbReference>